<dbReference type="Proteomes" id="UP000230750">
    <property type="component" value="Unassembled WGS sequence"/>
</dbReference>
<dbReference type="OrthoDB" id="363185at2759"/>
<dbReference type="InterPro" id="IPR000836">
    <property type="entry name" value="PRTase_dom"/>
</dbReference>
<evidence type="ECO:0000256" key="9">
    <source>
        <dbReference type="ARBA" id="ARBA00022676"/>
    </source>
</evidence>
<dbReference type="GO" id="GO:0005737">
    <property type="term" value="C:cytoplasm"/>
    <property type="evidence" value="ECO:0007669"/>
    <property type="project" value="UniProtKB-SubCell"/>
</dbReference>
<keyword evidence="9" id="KW-0328">Glycosyltransferase</keyword>
<comment type="subcellular location">
    <subcellularLocation>
        <location evidence="3">Cytoplasm</location>
    </subcellularLocation>
</comment>
<evidence type="ECO:0000256" key="2">
    <source>
        <dbReference type="ARBA" id="ARBA00003968"/>
    </source>
</evidence>
<sequence length="124" mass="13558">DIFPVCQNPDVFTDLIDVLVEHLTKTHPKIDVIIGLEARGFIFGPIIAQRLKCSFVPIRKKGKLPGDCIQVSYQLEYGVDIFEAQKTAIKEGQGVVIIDDLIATGGKSVVMAIQAQLLHASKSL</sequence>
<comment type="subunit">
    <text evidence="6">Homodimer.</text>
</comment>
<evidence type="ECO:0000256" key="8">
    <source>
        <dbReference type="ARBA" id="ARBA00022490"/>
    </source>
</evidence>
<name>A0A2G8JL06_STIJA</name>
<organism evidence="13 14">
    <name type="scientific">Stichopus japonicus</name>
    <name type="common">Sea cucumber</name>
    <dbReference type="NCBI Taxonomy" id="307972"/>
    <lineage>
        <taxon>Eukaryota</taxon>
        <taxon>Metazoa</taxon>
        <taxon>Echinodermata</taxon>
        <taxon>Eleutherozoa</taxon>
        <taxon>Echinozoa</taxon>
        <taxon>Holothuroidea</taxon>
        <taxon>Aspidochirotacea</taxon>
        <taxon>Aspidochirotida</taxon>
        <taxon>Stichopodidae</taxon>
        <taxon>Apostichopus</taxon>
    </lineage>
</organism>
<evidence type="ECO:0000256" key="3">
    <source>
        <dbReference type="ARBA" id="ARBA00004496"/>
    </source>
</evidence>
<comment type="function">
    <text evidence="2">Catalyzes a salvage reaction resulting in the formation of AMP, that is energically less costly than de novo synthesis.</text>
</comment>
<evidence type="ECO:0000256" key="5">
    <source>
        <dbReference type="ARBA" id="ARBA00008391"/>
    </source>
</evidence>
<feature type="non-terminal residue" evidence="13">
    <location>
        <position position="1"/>
    </location>
</feature>
<evidence type="ECO:0000256" key="1">
    <source>
        <dbReference type="ARBA" id="ARBA00000868"/>
    </source>
</evidence>
<dbReference type="EMBL" id="MRZV01001675">
    <property type="protein sequence ID" value="PIK36442.1"/>
    <property type="molecule type" value="Genomic_DNA"/>
</dbReference>
<evidence type="ECO:0000256" key="7">
    <source>
        <dbReference type="ARBA" id="ARBA00011893"/>
    </source>
</evidence>
<feature type="domain" description="Phosphoribosyltransferase" evidence="12">
    <location>
        <begin position="13"/>
        <end position="106"/>
    </location>
</feature>
<dbReference type="InterPro" id="IPR050054">
    <property type="entry name" value="UPRTase/APRTase"/>
</dbReference>
<dbReference type="GO" id="GO:0044209">
    <property type="term" value="P:AMP salvage"/>
    <property type="evidence" value="ECO:0007669"/>
    <property type="project" value="TreeGrafter"/>
</dbReference>
<reference evidence="13 14" key="1">
    <citation type="journal article" date="2017" name="PLoS Biol.">
        <title>The sea cucumber genome provides insights into morphological evolution and visceral regeneration.</title>
        <authorList>
            <person name="Zhang X."/>
            <person name="Sun L."/>
            <person name="Yuan J."/>
            <person name="Sun Y."/>
            <person name="Gao Y."/>
            <person name="Zhang L."/>
            <person name="Li S."/>
            <person name="Dai H."/>
            <person name="Hamel J.F."/>
            <person name="Liu C."/>
            <person name="Yu Y."/>
            <person name="Liu S."/>
            <person name="Lin W."/>
            <person name="Guo K."/>
            <person name="Jin S."/>
            <person name="Xu P."/>
            <person name="Storey K.B."/>
            <person name="Huan P."/>
            <person name="Zhang T."/>
            <person name="Zhou Y."/>
            <person name="Zhang J."/>
            <person name="Lin C."/>
            <person name="Li X."/>
            <person name="Xing L."/>
            <person name="Huo D."/>
            <person name="Sun M."/>
            <person name="Wang L."/>
            <person name="Mercier A."/>
            <person name="Li F."/>
            <person name="Yang H."/>
            <person name="Xiang J."/>
        </authorList>
    </citation>
    <scope>NUCLEOTIDE SEQUENCE [LARGE SCALE GENOMIC DNA]</scope>
    <source>
        <strain evidence="13">Shaxun</strain>
        <tissue evidence="13">Muscle</tissue>
    </source>
</reference>
<evidence type="ECO:0000259" key="12">
    <source>
        <dbReference type="Pfam" id="PF00156"/>
    </source>
</evidence>
<dbReference type="FunFam" id="3.40.50.2020:FF:000004">
    <property type="entry name" value="Adenine phosphoribosyltransferase"/>
    <property type="match status" value="1"/>
</dbReference>
<dbReference type="GO" id="GO:0006166">
    <property type="term" value="P:purine ribonucleoside salvage"/>
    <property type="evidence" value="ECO:0007669"/>
    <property type="project" value="UniProtKB-KW"/>
</dbReference>
<dbReference type="GO" id="GO:0006168">
    <property type="term" value="P:adenine salvage"/>
    <property type="evidence" value="ECO:0007669"/>
    <property type="project" value="TreeGrafter"/>
</dbReference>
<dbReference type="GO" id="GO:0003999">
    <property type="term" value="F:adenine phosphoribosyltransferase activity"/>
    <property type="evidence" value="ECO:0007669"/>
    <property type="project" value="UniProtKB-EC"/>
</dbReference>
<keyword evidence="14" id="KW-1185">Reference proteome</keyword>
<keyword evidence="10" id="KW-0808">Transferase</keyword>
<dbReference type="AlphaFoldDB" id="A0A2G8JL06"/>
<evidence type="ECO:0000256" key="10">
    <source>
        <dbReference type="ARBA" id="ARBA00022679"/>
    </source>
</evidence>
<evidence type="ECO:0000313" key="14">
    <source>
        <dbReference type="Proteomes" id="UP000230750"/>
    </source>
</evidence>
<evidence type="ECO:0000256" key="6">
    <source>
        <dbReference type="ARBA" id="ARBA00011738"/>
    </source>
</evidence>
<dbReference type="CDD" id="cd06223">
    <property type="entry name" value="PRTases_typeI"/>
    <property type="match status" value="1"/>
</dbReference>
<dbReference type="EC" id="2.4.2.7" evidence="7"/>
<evidence type="ECO:0000256" key="11">
    <source>
        <dbReference type="ARBA" id="ARBA00022726"/>
    </source>
</evidence>
<dbReference type="STRING" id="307972.A0A2G8JL06"/>
<comment type="caution">
    <text evidence="13">The sequence shown here is derived from an EMBL/GenBank/DDBJ whole genome shotgun (WGS) entry which is preliminary data.</text>
</comment>
<comment type="similarity">
    <text evidence="5">Belongs to the purine/pyrimidine phosphoribosyltransferase family.</text>
</comment>
<protein>
    <recommendedName>
        <fullName evidence="7">adenine phosphoribosyltransferase</fullName>
        <ecNumber evidence="7">2.4.2.7</ecNumber>
    </recommendedName>
</protein>
<dbReference type="NCBIfam" id="NF002636">
    <property type="entry name" value="PRK02304.1-5"/>
    <property type="match status" value="1"/>
</dbReference>
<proteinExistence type="inferred from homology"/>
<evidence type="ECO:0000256" key="4">
    <source>
        <dbReference type="ARBA" id="ARBA00004659"/>
    </source>
</evidence>
<dbReference type="Gene3D" id="3.40.50.2020">
    <property type="match status" value="1"/>
</dbReference>
<comment type="catalytic activity">
    <reaction evidence="1">
        <text>AMP + diphosphate = 5-phospho-alpha-D-ribose 1-diphosphate + adenine</text>
        <dbReference type="Rhea" id="RHEA:16609"/>
        <dbReference type="ChEBI" id="CHEBI:16708"/>
        <dbReference type="ChEBI" id="CHEBI:33019"/>
        <dbReference type="ChEBI" id="CHEBI:58017"/>
        <dbReference type="ChEBI" id="CHEBI:456215"/>
        <dbReference type="EC" id="2.4.2.7"/>
    </reaction>
</comment>
<dbReference type="InterPro" id="IPR029057">
    <property type="entry name" value="PRTase-like"/>
</dbReference>
<dbReference type="PANTHER" id="PTHR32315:SF3">
    <property type="entry name" value="ADENINE PHOSPHORIBOSYLTRANSFERASE"/>
    <property type="match status" value="1"/>
</dbReference>
<dbReference type="GO" id="GO:0016208">
    <property type="term" value="F:AMP binding"/>
    <property type="evidence" value="ECO:0007669"/>
    <property type="project" value="TreeGrafter"/>
</dbReference>
<dbReference type="SUPFAM" id="SSF53271">
    <property type="entry name" value="PRTase-like"/>
    <property type="match status" value="1"/>
</dbReference>
<evidence type="ECO:0000313" key="13">
    <source>
        <dbReference type="EMBL" id="PIK36442.1"/>
    </source>
</evidence>
<dbReference type="GO" id="GO:0002055">
    <property type="term" value="F:adenine binding"/>
    <property type="evidence" value="ECO:0007669"/>
    <property type="project" value="TreeGrafter"/>
</dbReference>
<dbReference type="Pfam" id="PF00156">
    <property type="entry name" value="Pribosyltran"/>
    <property type="match status" value="1"/>
</dbReference>
<gene>
    <name evidence="13" type="ORF">BSL78_26731</name>
</gene>
<dbReference type="PANTHER" id="PTHR32315">
    <property type="entry name" value="ADENINE PHOSPHORIBOSYLTRANSFERASE"/>
    <property type="match status" value="1"/>
</dbReference>
<keyword evidence="8" id="KW-0963">Cytoplasm</keyword>
<keyword evidence="11" id="KW-0660">Purine salvage</keyword>
<comment type="pathway">
    <text evidence="4">Purine metabolism; AMP biosynthesis via salvage pathway; AMP from adenine: step 1/1.</text>
</comment>
<accession>A0A2G8JL06</accession>